<dbReference type="EMBL" id="JBHUOX010000005">
    <property type="protein sequence ID" value="MFD3000396.1"/>
    <property type="molecule type" value="Genomic_DNA"/>
</dbReference>
<dbReference type="InterPro" id="IPR050452">
    <property type="entry name" value="Metacaspase"/>
</dbReference>
<reference evidence="3" key="1">
    <citation type="journal article" date="2019" name="Int. J. Syst. Evol. Microbiol.">
        <title>The Global Catalogue of Microorganisms (GCM) 10K type strain sequencing project: providing services to taxonomists for standard genome sequencing and annotation.</title>
        <authorList>
            <consortium name="The Broad Institute Genomics Platform"/>
            <consortium name="The Broad Institute Genome Sequencing Center for Infectious Disease"/>
            <person name="Wu L."/>
            <person name="Ma J."/>
        </authorList>
    </citation>
    <scope>NUCLEOTIDE SEQUENCE [LARGE SCALE GENOMIC DNA]</scope>
    <source>
        <strain evidence="3">KCTC 23984</strain>
    </source>
</reference>
<dbReference type="SUPFAM" id="SSF52129">
    <property type="entry name" value="Caspase-like"/>
    <property type="match status" value="1"/>
</dbReference>
<sequence length="272" mass="30244">MASGISLHIGLNAVDPSHYSGWNEILNAAEYDAHDMYLIASAYGYHASKLLGSNATRNNVIHAIQQASATLRSGDIFLLTYSGHGGQLPDFNSEENDGLDETWCLYDGEFLDDELYYLWYHFKDNVRILVISDSCHSGSVVKARGLVNGDINIPYKSKSLPSEIAASTYFNNKAFYDNLISNLEIVKSHQIAANVKLLSACQDNQESKDGAFNGRFTGILKLVLNGGKFRGNYAMLHKTLLMRFSSFPDQSPNLMNIGKQNFSFDNQMPFTI</sequence>
<evidence type="ECO:0000259" key="1">
    <source>
        <dbReference type="Pfam" id="PF00656"/>
    </source>
</evidence>
<dbReference type="InterPro" id="IPR029030">
    <property type="entry name" value="Caspase-like_dom_sf"/>
</dbReference>
<proteinExistence type="predicted"/>
<gene>
    <name evidence="2" type="ORF">ACFS7Z_08505</name>
</gene>
<evidence type="ECO:0000313" key="3">
    <source>
        <dbReference type="Proteomes" id="UP001597641"/>
    </source>
</evidence>
<organism evidence="2 3">
    <name type="scientific">Pontibacter toksunensis</name>
    <dbReference type="NCBI Taxonomy" id="1332631"/>
    <lineage>
        <taxon>Bacteria</taxon>
        <taxon>Pseudomonadati</taxon>
        <taxon>Bacteroidota</taxon>
        <taxon>Cytophagia</taxon>
        <taxon>Cytophagales</taxon>
        <taxon>Hymenobacteraceae</taxon>
        <taxon>Pontibacter</taxon>
    </lineage>
</organism>
<protein>
    <submittedName>
        <fullName evidence="2">Caspase family protein</fullName>
    </submittedName>
</protein>
<dbReference type="PANTHER" id="PTHR48104">
    <property type="entry name" value="METACASPASE-4"/>
    <property type="match status" value="1"/>
</dbReference>
<evidence type="ECO:0000313" key="2">
    <source>
        <dbReference type="EMBL" id="MFD3000396.1"/>
    </source>
</evidence>
<name>A0ABW6BTG4_9BACT</name>
<accession>A0ABW6BTG4</accession>
<keyword evidence="3" id="KW-1185">Reference proteome</keyword>
<comment type="caution">
    <text evidence="2">The sequence shown here is derived from an EMBL/GenBank/DDBJ whole genome shotgun (WGS) entry which is preliminary data.</text>
</comment>
<dbReference type="RefSeq" id="WP_377483367.1">
    <property type="nucleotide sequence ID" value="NZ_JBHUOX010000005.1"/>
</dbReference>
<dbReference type="Pfam" id="PF00656">
    <property type="entry name" value="Peptidase_C14"/>
    <property type="match status" value="1"/>
</dbReference>
<dbReference type="Gene3D" id="3.40.50.1460">
    <property type="match status" value="1"/>
</dbReference>
<dbReference type="Proteomes" id="UP001597641">
    <property type="component" value="Unassembled WGS sequence"/>
</dbReference>
<dbReference type="PANTHER" id="PTHR48104:SF30">
    <property type="entry name" value="METACASPASE-1"/>
    <property type="match status" value="1"/>
</dbReference>
<feature type="domain" description="Peptidase C14 caspase" evidence="1">
    <location>
        <begin position="17"/>
        <end position="244"/>
    </location>
</feature>
<dbReference type="InterPro" id="IPR011600">
    <property type="entry name" value="Pept_C14_caspase"/>
</dbReference>